<gene>
    <name evidence="2" type="ORF">CDAR_75841</name>
</gene>
<proteinExistence type="predicted"/>
<feature type="compositionally biased region" description="Polar residues" evidence="1">
    <location>
        <begin position="75"/>
        <end position="98"/>
    </location>
</feature>
<dbReference type="Proteomes" id="UP001054837">
    <property type="component" value="Unassembled WGS sequence"/>
</dbReference>
<dbReference type="EMBL" id="BPLQ01013948">
    <property type="protein sequence ID" value="GIY76095.1"/>
    <property type="molecule type" value="Genomic_DNA"/>
</dbReference>
<evidence type="ECO:0000256" key="1">
    <source>
        <dbReference type="SAM" id="MobiDB-lite"/>
    </source>
</evidence>
<reference evidence="2 3" key="1">
    <citation type="submission" date="2021-06" db="EMBL/GenBank/DDBJ databases">
        <title>Caerostris darwini draft genome.</title>
        <authorList>
            <person name="Kono N."/>
            <person name="Arakawa K."/>
        </authorList>
    </citation>
    <scope>NUCLEOTIDE SEQUENCE [LARGE SCALE GENOMIC DNA]</scope>
</reference>
<organism evidence="2 3">
    <name type="scientific">Caerostris darwini</name>
    <dbReference type="NCBI Taxonomy" id="1538125"/>
    <lineage>
        <taxon>Eukaryota</taxon>
        <taxon>Metazoa</taxon>
        <taxon>Ecdysozoa</taxon>
        <taxon>Arthropoda</taxon>
        <taxon>Chelicerata</taxon>
        <taxon>Arachnida</taxon>
        <taxon>Araneae</taxon>
        <taxon>Araneomorphae</taxon>
        <taxon>Entelegynae</taxon>
        <taxon>Araneoidea</taxon>
        <taxon>Araneidae</taxon>
        <taxon>Caerostris</taxon>
    </lineage>
</organism>
<accession>A0AAV4W3R4</accession>
<keyword evidence="3" id="KW-1185">Reference proteome</keyword>
<dbReference type="AlphaFoldDB" id="A0AAV4W3R4"/>
<feature type="region of interest" description="Disordered" evidence="1">
    <location>
        <begin position="72"/>
        <end position="98"/>
    </location>
</feature>
<protein>
    <submittedName>
        <fullName evidence="2">Uncharacterized protein</fullName>
    </submittedName>
</protein>
<comment type="caution">
    <text evidence="2">The sequence shown here is derived from an EMBL/GenBank/DDBJ whole genome shotgun (WGS) entry which is preliminary data.</text>
</comment>
<evidence type="ECO:0000313" key="3">
    <source>
        <dbReference type="Proteomes" id="UP001054837"/>
    </source>
</evidence>
<sequence length="187" mass="20905">MKYEQFAVTEQSDYPSRNAQNLATGLRNCSVTPPRCVSKKSSHSDHLAVAREKEATNVLRFLSLFIDGGREAPDSVSTSSASNTLPRGQETCSTSRSLTKVHSESENVTLFPLSEFPPPTRSIDRSVSRSIDFRKQISPVRPRPKAKAAFVSPRKDARASRFGITFFFLFCLRQPLFGFVTKSRRSL</sequence>
<name>A0AAV4W3R4_9ARAC</name>
<evidence type="ECO:0000313" key="2">
    <source>
        <dbReference type="EMBL" id="GIY76095.1"/>
    </source>
</evidence>